<accession>A0A4Q1CGQ4</accession>
<dbReference type="GO" id="GO:0000287">
    <property type="term" value="F:magnesium ion binding"/>
    <property type="evidence" value="ECO:0007669"/>
    <property type="project" value="UniProtKB-UniRule"/>
</dbReference>
<evidence type="ECO:0000256" key="11">
    <source>
        <dbReference type="ARBA" id="ARBA00022842"/>
    </source>
</evidence>
<evidence type="ECO:0000256" key="1">
    <source>
        <dbReference type="ARBA" id="ARBA00004496"/>
    </source>
</evidence>
<keyword evidence="9 16" id="KW-0479">Metal-binding</keyword>
<dbReference type="GO" id="GO:0003684">
    <property type="term" value="F:damaged DNA binding"/>
    <property type="evidence" value="ECO:0007669"/>
    <property type="project" value="InterPro"/>
</dbReference>
<dbReference type="Gene3D" id="3.30.1490.100">
    <property type="entry name" value="DNA polymerase, Y-family, little finger domain"/>
    <property type="match status" value="1"/>
</dbReference>
<comment type="similarity">
    <text evidence="2 16">Belongs to the DNA polymerase type-Y family.</text>
</comment>
<dbReference type="CDD" id="cd03586">
    <property type="entry name" value="PolY_Pol_IV_kappa"/>
    <property type="match status" value="1"/>
</dbReference>
<name>A0A4Q1CGQ4_9BACT</name>
<dbReference type="NCBIfam" id="NF002677">
    <property type="entry name" value="PRK02406.1"/>
    <property type="match status" value="1"/>
</dbReference>
<organism evidence="18 19">
    <name type="scientific">Lacibacter luteus</name>
    <dbReference type="NCBI Taxonomy" id="2508719"/>
    <lineage>
        <taxon>Bacteria</taxon>
        <taxon>Pseudomonadati</taxon>
        <taxon>Bacteroidota</taxon>
        <taxon>Chitinophagia</taxon>
        <taxon>Chitinophagales</taxon>
        <taxon>Chitinophagaceae</taxon>
        <taxon>Lacibacter</taxon>
    </lineage>
</organism>
<evidence type="ECO:0000256" key="5">
    <source>
        <dbReference type="ARBA" id="ARBA00022490"/>
    </source>
</evidence>
<keyword evidence="5 16" id="KW-0963">Cytoplasm</keyword>
<keyword evidence="14 16" id="KW-0234">DNA repair</keyword>
<comment type="catalytic activity">
    <reaction evidence="15 16">
        <text>DNA(n) + a 2'-deoxyribonucleoside 5'-triphosphate = DNA(n+1) + diphosphate</text>
        <dbReference type="Rhea" id="RHEA:22508"/>
        <dbReference type="Rhea" id="RHEA-COMP:17339"/>
        <dbReference type="Rhea" id="RHEA-COMP:17340"/>
        <dbReference type="ChEBI" id="CHEBI:33019"/>
        <dbReference type="ChEBI" id="CHEBI:61560"/>
        <dbReference type="ChEBI" id="CHEBI:173112"/>
        <dbReference type="EC" id="2.7.7.7"/>
    </reaction>
</comment>
<keyword evidence="8 16" id="KW-0235">DNA replication</keyword>
<evidence type="ECO:0000256" key="7">
    <source>
        <dbReference type="ARBA" id="ARBA00022695"/>
    </source>
</evidence>
<comment type="subcellular location">
    <subcellularLocation>
        <location evidence="1 16">Cytoplasm</location>
    </subcellularLocation>
</comment>
<dbReference type="Proteomes" id="UP000290204">
    <property type="component" value="Unassembled WGS sequence"/>
</dbReference>
<comment type="caution">
    <text evidence="18">The sequence shown here is derived from an EMBL/GenBank/DDBJ whole genome shotgun (WGS) entry which is preliminary data.</text>
</comment>
<evidence type="ECO:0000313" key="18">
    <source>
        <dbReference type="EMBL" id="RXK59233.1"/>
    </source>
</evidence>
<evidence type="ECO:0000256" key="8">
    <source>
        <dbReference type="ARBA" id="ARBA00022705"/>
    </source>
</evidence>
<feature type="site" description="Substrate discrimination" evidence="16">
    <location>
        <position position="58"/>
    </location>
</feature>
<reference evidence="18 19" key="1">
    <citation type="submission" date="2019-01" db="EMBL/GenBank/DDBJ databases">
        <title>Lacibacter sp. strain TTM-7.</title>
        <authorList>
            <person name="Chen W.-M."/>
        </authorList>
    </citation>
    <scope>NUCLEOTIDE SEQUENCE [LARGE SCALE GENOMIC DNA]</scope>
    <source>
        <strain evidence="18 19">TTM-7</strain>
    </source>
</reference>
<dbReference type="PROSITE" id="PS50173">
    <property type="entry name" value="UMUC"/>
    <property type="match status" value="1"/>
</dbReference>
<feature type="domain" description="UmuC" evidence="17">
    <location>
        <begin position="49"/>
        <end position="228"/>
    </location>
</feature>
<evidence type="ECO:0000256" key="14">
    <source>
        <dbReference type="ARBA" id="ARBA00023204"/>
    </source>
</evidence>
<evidence type="ECO:0000256" key="9">
    <source>
        <dbReference type="ARBA" id="ARBA00022723"/>
    </source>
</evidence>
<evidence type="ECO:0000256" key="10">
    <source>
        <dbReference type="ARBA" id="ARBA00022763"/>
    </source>
</evidence>
<evidence type="ECO:0000259" key="17">
    <source>
        <dbReference type="PROSITE" id="PS50173"/>
    </source>
</evidence>
<evidence type="ECO:0000313" key="19">
    <source>
        <dbReference type="Proteomes" id="UP000290204"/>
    </source>
</evidence>
<dbReference type="PANTHER" id="PTHR11076:SF33">
    <property type="entry name" value="DNA POLYMERASE KAPPA"/>
    <property type="match status" value="1"/>
</dbReference>
<dbReference type="OrthoDB" id="9808813at2"/>
<evidence type="ECO:0000256" key="4">
    <source>
        <dbReference type="ARBA" id="ARBA00022457"/>
    </source>
</evidence>
<dbReference type="InterPro" id="IPR036775">
    <property type="entry name" value="DNA_pol_Y-fam_lit_finger_sf"/>
</dbReference>
<protein>
    <recommendedName>
        <fullName evidence="16">DNA polymerase IV</fullName>
        <shortName evidence="16">Pol IV</shortName>
        <ecNumber evidence="16">2.7.7.7</ecNumber>
    </recommendedName>
</protein>
<sequence length="436" mass="49702">MQLQTQLQKVQQLFLEISLSKSLRNTTHFFQCCTLLFNKRVDLANKRIIAHFDLDTFFVSVERLNDPSLVGKPVIVGGTRERGVVSTCSYETRVFGVHSGMPMAQAMKLCPQAIVLQGTRGDYSRYSRWVTDIIAAKAPLFQKASIDEFYIDLTGMDRFFDPVQWTIDLRQEIIDATQLPISFAMASNKLVAKIGTDLAKPNNYIVIEHGKEKEFLAPLRVNKIPGIGEKAYHTLLDLGIETIGDLQNVNPVMLEQQLGKHGRDLWQRAHGISFSEVAAYHESKSISSENTFHENRSDIPFLEAEIVRLTEKIAHELRQENKMAGCVSVKIRYPNFETQQRQASVPYTFYDDELIYNAKQLFHQLYKKGQPVRLLGVKLSELTEEAAQTNLFQDVQKKNELYKAIDNVKERFGKALLTKGRNAKRKDESNELPDVS</sequence>
<keyword evidence="10 16" id="KW-0227">DNA damage</keyword>
<comment type="subunit">
    <text evidence="3 16">Monomer.</text>
</comment>
<dbReference type="SUPFAM" id="SSF100879">
    <property type="entry name" value="Lesion bypass DNA polymerase (Y-family), little finger domain"/>
    <property type="match status" value="1"/>
</dbReference>
<dbReference type="InterPro" id="IPR022880">
    <property type="entry name" value="DNApol_IV"/>
</dbReference>
<dbReference type="Pfam" id="PF11799">
    <property type="entry name" value="IMS_C"/>
    <property type="match status" value="1"/>
</dbReference>
<dbReference type="FunFam" id="3.40.1170.60:FF:000001">
    <property type="entry name" value="DNA polymerase IV"/>
    <property type="match status" value="1"/>
</dbReference>
<evidence type="ECO:0000256" key="6">
    <source>
        <dbReference type="ARBA" id="ARBA00022679"/>
    </source>
</evidence>
<dbReference type="Gene3D" id="3.40.1170.60">
    <property type="match status" value="1"/>
</dbReference>
<dbReference type="Gene3D" id="3.30.70.270">
    <property type="match status" value="1"/>
</dbReference>
<dbReference type="EMBL" id="SDHW01000004">
    <property type="protein sequence ID" value="RXK59233.1"/>
    <property type="molecule type" value="Genomic_DNA"/>
</dbReference>
<evidence type="ECO:0000256" key="13">
    <source>
        <dbReference type="ARBA" id="ARBA00023125"/>
    </source>
</evidence>
<keyword evidence="7 16" id="KW-0548">Nucleotidyltransferase</keyword>
<keyword evidence="19" id="KW-1185">Reference proteome</keyword>
<comment type="cofactor">
    <cofactor evidence="16">
        <name>Mg(2+)</name>
        <dbReference type="ChEBI" id="CHEBI:18420"/>
    </cofactor>
    <text evidence="16">Binds 2 magnesium ions per subunit.</text>
</comment>
<feature type="active site" evidence="16">
    <location>
        <position position="148"/>
    </location>
</feature>
<dbReference type="GO" id="GO:0009432">
    <property type="term" value="P:SOS response"/>
    <property type="evidence" value="ECO:0007669"/>
    <property type="project" value="TreeGrafter"/>
</dbReference>
<dbReference type="InterPro" id="IPR017961">
    <property type="entry name" value="DNA_pol_Y-fam_little_finger"/>
</dbReference>
<dbReference type="Gene3D" id="1.10.150.20">
    <property type="entry name" value="5' to 3' exonuclease, C-terminal subdomain"/>
    <property type="match status" value="1"/>
</dbReference>
<dbReference type="Pfam" id="PF21999">
    <property type="entry name" value="IMS_HHH_1"/>
    <property type="match status" value="1"/>
</dbReference>
<gene>
    <name evidence="16" type="primary">dinB</name>
    <name evidence="18" type="ORF">ESA94_13915</name>
</gene>
<dbReference type="InterPro" id="IPR001126">
    <property type="entry name" value="UmuC"/>
</dbReference>
<proteinExistence type="inferred from homology"/>
<dbReference type="GO" id="GO:0006281">
    <property type="term" value="P:DNA repair"/>
    <property type="evidence" value="ECO:0007669"/>
    <property type="project" value="UniProtKB-UniRule"/>
</dbReference>
<dbReference type="Pfam" id="PF00817">
    <property type="entry name" value="IMS"/>
    <property type="match status" value="1"/>
</dbReference>
<dbReference type="FunFam" id="3.30.1490.100:FF:000004">
    <property type="entry name" value="DNA polymerase IV"/>
    <property type="match status" value="1"/>
</dbReference>
<comment type="function">
    <text evidence="16">Poorly processive, error-prone DNA polymerase involved in untargeted mutagenesis. Copies undamaged DNA at stalled replication forks, which arise in vivo from mismatched or misaligned primer ends. These misaligned primers can be extended by PolIV. Exhibits no 3'-5' exonuclease (proofreading) activity. May be involved in translesional synthesis, in conjunction with the beta clamp from PolIII.</text>
</comment>
<dbReference type="GO" id="GO:0006261">
    <property type="term" value="P:DNA-templated DNA replication"/>
    <property type="evidence" value="ECO:0007669"/>
    <property type="project" value="UniProtKB-UniRule"/>
</dbReference>
<dbReference type="GO" id="GO:0003887">
    <property type="term" value="F:DNA-directed DNA polymerase activity"/>
    <property type="evidence" value="ECO:0007669"/>
    <property type="project" value="UniProtKB-UniRule"/>
</dbReference>
<dbReference type="PANTHER" id="PTHR11076">
    <property type="entry name" value="DNA REPAIR POLYMERASE UMUC / TRANSFERASE FAMILY MEMBER"/>
    <property type="match status" value="1"/>
</dbReference>
<evidence type="ECO:0000256" key="15">
    <source>
        <dbReference type="ARBA" id="ARBA00049244"/>
    </source>
</evidence>
<evidence type="ECO:0000256" key="3">
    <source>
        <dbReference type="ARBA" id="ARBA00011245"/>
    </source>
</evidence>
<dbReference type="InterPro" id="IPR043128">
    <property type="entry name" value="Rev_trsase/Diguanyl_cyclase"/>
</dbReference>
<keyword evidence="12 16" id="KW-0239">DNA-directed DNA polymerase</keyword>
<feature type="binding site" evidence="16">
    <location>
        <position position="147"/>
    </location>
    <ligand>
        <name>Mg(2+)</name>
        <dbReference type="ChEBI" id="CHEBI:18420"/>
    </ligand>
</feature>
<keyword evidence="4 16" id="KW-0515">Mutator protein</keyword>
<dbReference type="InterPro" id="IPR053848">
    <property type="entry name" value="IMS_HHH_1"/>
</dbReference>
<evidence type="ECO:0000256" key="12">
    <source>
        <dbReference type="ARBA" id="ARBA00022932"/>
    </source>
</evidence>
<keyword evidence="6 16" id="KW-0808">Transferase</keyword>
<dbReference type="GO" id="GO:0042276">
    <property type="term" value="P:error-prone translesion synthesis"/>
    <property type="evidence" value="ECO:0007669"/>
    <property type="project" value="TreeGrafter"/>
</dbReference>
<evidence type="ECO:0000256" key="16">
    <source>
        <dbReference type="HAMAP-Rule" id="MF_01113"/>
    </source>
</evidence>
<evidence type="ECO:0000256" key="2">
    <source>
        <dbReference type="ARBA" id="ARBA00010945"/>
    </source>
</evidence>
<dbReference type="EC" id="2.7.7.7" evidence="16"/>
<dbReference type="HAMAP" id="MF_01113">
    <property type="entry name" value="DNApol_IV"/>
    <property type="match status" value="1"/>
</dbReference>
<dbReference type="AlphaFoldDB" id="A0A4Q1CGQ4"/>
<dbReference type="InterPro" id="IPR050116">
    <property type="entry name" value="DNA_polymerase-Y"/>
</dbReference>
<keyword evidence="13 16" id="KW-0238">DNA-binding</keyword>
<feature type="binding site" evidence="16">
    <location>
        <position position="53"/>
    </location>
    <ligand>
        <name>Mg(2+)</name>
        <dbReference type="ChEBI" id="CHEBI:18420"/>
    </ligand>
</feature>
<dbReference type="InterPro" id="IPR043502">
    <property type="entry name" value="DNA/RNA_pol_sf"/>
</dbReference>
<dbReference type="SUPFAM" id="SSF56672">
    <property type="entry name" value="DNA/RNA polymerases"/>
    <property type="match status" value="1"/>
</dbReference>
<dbReference type="GO" id="GO:0005829">
    <property type="term" value="C:cytosol"/>
    <property type="evidence" value="ECO:0007669"/>
    <property type="project" value="TreeGrafter"/>
</dbReference>
<keyword evidence="11 16" id="KW-0460">Magnesium</keyword>